<evidence type="ECO:0000313" key="2">
    <source>
        <dbReference type="Proteomes" id="UP000198784"/>
    </source>
</evidence>
<keyword evidence="2" id="KW-1185">Reference proteome</keyword>
<organism evidence="1 2">
    <name type="scientific">Pseudomonas borbori</name>
    <dbReference type="NCBI Taxonomy" id="289003"/>
    <lineage>
        <taxon>Bacteria</taxon>
        <taxon>Pseudomonadati</taxon>
        <taxon>Pseudomonadota</taxon>
        <taxon>Gammaproteobacteria</taxon>
        <taxon>Pseudomonadales</taxon>
        <taxon>Pseudomonadaceae</taxon>
        <taxon>Pseudomonas</taxon>
    </lineage>
</organism>
<dbReference type="Proteomes" id="UP000198784">
    <property type="component" value="Unassembled WGS sequence"/>
</dbReference>
<dbReference type="STRING" id="289003.SAMN05216190_104157"/>
<dbReference type="RefSeq" id="WP_090498253.1">
    <property type="nucleotide sequence ID" value="NZ_FOWX01000004.1"/>
</dbReference>
<evidence type="ECO:0000313" key="1">
    <source>
        <dbReference type="EMBL" id="SFP06171.1"/>
    </source>
</evidence>
<reference evidence="2" key="1">
    <citation type="submission" date="2016-10" db="EMBL/GenBank/DDBJ databases">
        <authorList>
            <person name="Varghese N."/>
            <person name="Submissions S."/>
        </authorList>
    </citation>
    <scope>NUCLEOTIDE SEQUENCE [LARGE SCALE GENOMIC DNA]</scope>
    <source>
        <strain evidence="2">DSM 17834</strain>
    </source>
</reference>
<accession>A0A1I5MAY7</accession>
<sequence>MLLPGTEEQGVTHSQCLELLASVEDTIDFFVSGLTYLIHAQSQKAQPDLQLIAQWQAMDSEAFDLQYSLLDASVETYQQVLETYRQRSRELRLVVDRYMAA</sequence>
<proteinExistence type="predicted"/>
<gene>
    <name evidence="1" type="ORF">SAMN05216190_104157</name>
</gene>
<dbReference type="OrthoDB" id="6892706at2"/>
<name>A0A1I5MAY7_9PSED</name>
<protein>
    <submittedName>
        <fullName evidence="1">Uncharacterized protein</fullName>
    </submittedName>
</protein>
<dbReference type="AlphaFoldDB" id="A0A1I5MAY7"/>
<dbReference type="EMBL" id="FOWX01000004">
    <property type="protein sequence ID" value="SFP06171.1"/>
    <property type="molecule type" value="Genomic_DNA"/>
</dbReference>